<feature type="domain" description="Polymerase/histidinol phosphatase N-terminal" evidence="11">
    <location>
        <begin position="4"/>
        <end position="71"/>
    </location>
</feature>
<name>A0AAE3IT97_9BACI</name>
<dbReference type="SUPFAM" id="SSF89550">
    <property type="entry name" value="PHP domain-like"/>
    <property type="match status" value="1"/>
</dbReference>
<dbReference type="InterPro" id="IPR004013">
    <property type="entry name" value="PHP_dom"/>
</dbReference>
<comment type="subcellular location">
    <subcellularLocation>
        <location evidence="1">Cytoplasm</location>
    </subcellularLocation>
</comment>
<dbReference type="InterPro" id="IPR040982">
    <property type="entry name" value="DNA_pol3_finger"/>
</dbReference>
<dbReference type="InterPro" id="IPR016195">
    <property type="entry name" value="Pol/histidinol_Pase-like"/>
</dbReference>
<dbReference type="CDD" id="cd04485">
    <property type="entry name" value="DnaE_OBF"/>
    <property type="match status" value="1"/>
</dbReference>
<evidence type="ECO:0000256" key="5">
    <source>
        <dbReference type="ARBA" id="ARBA00022679"/>
    </source>
</evidence>
<keyword evidence="6 12" id="KW-0548">Nucleotidyltransferase</keyword>
<comment type="function">
    <text evidence="9">DNA polymerase III is a complex, multichain enzyme responsible for most of the replicative synthesis in bacteria. This DNA polymerase also exhibits 3' to 5' exonuclease activity. The alpha chain is the DNA polymerase.</text>
</comment>
<dbReference type="Pfam" id="PF02811">
    <property type="entry name" value="PHP"/>
    <property type="match status" value="1"/>
</dbReference>
<dbReference type="InterPro" id="IPR003141">
    <property type="entry name" value="Pol/His_phosphatase_N"/>
</dbReference>
<evidence type="ECO:0000256" key="10">
    <source>
        <dbReference type="ARBA" id="ARBA00049244"/>
    </source>
</evidence>
<proteinExistence type="inferred from homology"/>
<dbReference type="PANTHER" id="PTHR32294">
    <property type="entry name" value="DNA POLYMERASE III SUBUNIT ALPHA"/>
    <property type="match status" value="1"/>
</dbReference>
<evidence type="ECO:0000256" key="2">
    <source>
        <dbReference type="ARBA" id="ARBA00009496"/>
    </source>
</evidence>
<dbReference type="GO" id="GO:0008408">
    <property type="term" value="F:3'-5' exonuclease activity"/>
    <property type="evidence" value="ECO:0007669"/>
    <property type="project" value="InterPro"/>
</dbReference>
<dbReference type="EC" id="2.7.7.7" evidence="3"/>
<accession>A0AAE3IT97</accession>
<evidence type="ECO:0000256" key="7">
    <source>
        <dbReference type="ARBA" id="ARBA00022705"/>
    </source>
</evidence>
<dbReference type="InterPro" id="IPR041931">
    <property type="entry name" value="DNA_pol3_alpha_thumb_dom"/>
</dbReference>
<dbReference type="SMART" id="SM00481">
    <property type="entry name" value="POLIIIAc"/>
    <property type="match status" value="1"/>
</dbReference>
<dbReference type="GO" id="GO:0006260">
    <property type="term" value="P:DNA replication"/>
    <property type="evidence" value="ECO:0007669"/>
    <property type="project" value="UniProtKB-KW"/>
</dbReference>
<dbReference type="GO" id="GO:0003676">
    <property type="term" value="F:nucleic acid binding"/>
    <property type="evidence" value="ECO:0007669"/>
    <property type="project" value="InterPro"/>
</dbReference>
<gene>
    <name evidence="12" type="primary">dnaE</name>
    <name evidence="12" type="ORF">OEV98_11545</name>
</gene>
<keyword evidence="7" id="KW-0235">DNA replication</keyword>
<dbReference type="InterPro" id="IPR004365">
    <property type="entry name" value="NA-bd_OB_tRNA"/>
</dbReference>
<evidence type="ECO:0000256" key="1">
    <source>
        <dbReference type="ARBA" id="ARBA00004496"/>
    </source>
</evidence>
<dbReference type="NCBIfam" id="NF004226">
    <property type="entry name" value="PRK05673.1"/>
    <property type="match status" value="1"/>
</dbReference>
<dbReference type="InterPro" id="IPR011708">
    <property type="entry name" value="DNA_pol3_alpha_NTPase_dom"/>
</dbReference>
<evidence type="ECO:0000259" key="11">
    <source>
        <dbReference type="SMART" id="SM00481"/>
    </source>
</evidence>
<evidence type="ECO:0000256" key="3">
    <source>
        <dbReference type="ARBA" id="ARBA00012417"/>
    </source>
</evidence>
<dbReference type="Gene3D" id="1.10.150.870">
    <property type="match status" value="1"/>
</dbReference>
<evidence type="ECO:0000256" key="8">
    <source>
        <dbReference type="ARBA" id="ARBA00022932"/>
    </source>
</evidence>
<dbReference type="NCBIfam" id="TIGR00594">
    <property type="entry name" value="polc"/>
    <property type="match status" value="1"/>
</dbReference>
<evidence type="ECO:0000256" key="6">
    <source>
        <dbReference type="ARBA" id="ARBA00022695"/>
    </source>
</evidence>
<sequence length="1115" mass="126523">MSIVHLQTYSAYSLLSSTITPDALVLEAKKRGYDAITLTDRNVLYGVIPFYKACMKHGIKPIIGITADILMEESESPRSFPLVLIAKNKAGYQNLVKISSAIQTKSANGIPLKWLKYYSRHLFAITPGTEGEIEQLMVNDQMEEAKERILFYQKLFDSNSFFLSIQNYHTKQEQQLVEKIIRLSEACNLPIVATNPVYFLDKADYVAWNCLKAIKENINIDSVATNRLEEENYLKSVQEFEALFKDFPQAIKNTEDIAAQTNISFDFHQQLLPKYPLADKNADDFLTELCEKGLKERITSPTSEYYERLAYELQIIQKMKFSDYFLIVWDFTHFARTNGITIGPGRGSAAGSLVAYVLGITDVDPIRYDLLFERFLNPQRVTMPDIDIDFPDHRRDEVIEYVAKKYGTNHVAQIITFGTFAAKAAIRDVARVYGLTSKELEQLSKAIPSRLGITLTSALNESATLKKLVEMEKYQLIFQTAKKIEGLPRHTSTHAAGVIISGQPLVDIVPIQQGSGDVLLTQYPMGILEEIGLLKMDFLGLRNLSLIESILQGIQYQTKKRIRLKDIPINDEKTFELLQAGNTTGVFQLESEGMRNVLLRLKPTEFEDIVAVNALYRPGPMANIPIYINRKHGQEPIVYPHPDLESILKKTYGVIVYQEQIMQIAAKLAGFTLGEADLLRRAVSKKKREVLDEEREHFVQGAIRSGYSQEIANTIYDLIVRFADYGFNRSHAVAYSIISYQLAYLKSHYPLHFMAALLTSVIGNEDKTKEYIKELKQLGYFIYGPSINDSSYRYEVRNDGVRFSLAAIKGVGIQALKEIMRARKERPFADLFDFCLRVSLKVVNRKTMENLIHAGSFDEFGYDRAVLLATLDVAIDHAQLMKPDDAQMDFLLEDGLDIKPKYMMVEPIPIDSKLQLEKQALGMFVSTHPVALYRELFSLHGGLLLEDIAPNVRGSKTGVYLAEERKIRTKNGEAMAFLQISDESADASAVVFPNVYKKYSGILKKGEIVFLTGHMESRNGKEQFVIQDVQSLSVLKEQAGDVRIYLRIDDNHQTNSLLVQLKTIIKKYSGNTPVILYYENQNRTVQLAKDFWVEMDSECISKIKHLLGEENVVIK</sequence>
<dbReference type="Gene3D" id="1.10.10.1600">
    <property type="entry name" value="Bacterial DNA polymerase III alpha subunit, thumb domain"/>
    <property type="match status" value="1"/>
</dbReference>
<evidence type="ECO:0000313" key="12">
    <source>
        <dbReference type="EMBL" id="MCU9614195.1"/>
    </source>
</evidence>
<comment type="catalytic activity">
    <reaction evidence="10">
        <text>DNA(n) + a 2'-deoxyribonucleoside 5'-triphosphate = DNA(n+1) + diphosphate</text>
        <dbReference type="Rhea" id="RHEA:22508"/>
        <dbReference type="Rhea" id="RHEA-COMP:17339"/>
        <dbReference type="Rhea" id="RHEA-COMP:17340"/>
        <dbReference type="ChEBI" id="CHEBI:33019"/>
        <dbReference type="ChEBI" id="CHEBI:61560"/>
        <dbReference type="ChEBI" id="CHEBI:173112"/>
        <dbReference type="EC" id="2.7.7.7"/>
    </reaction>
</comment>
<dbReference type="Pfam" id="PF17657">
    <property type="entry name" value="DNA_pol3_finger"/>
    <property type="match status" value="1"/>
</dbReference>
<dbReference type="InterPro" id="IPR004805">
    <property type="entry name" value="DnaE2/DnaE/PolC"/>
</dbReference>
<evidence type="ECO:0000256" key="4">
    <source>
        <dbReference type="ARBA" id="ARBA00019114"/>
    </source>
</evidence>
<keyword evidence="5 12" id="KW-0808">Transferase</keyword>
<keyword evidence="13" id="KW-1185">Reference proteome</keyword>
<dbReference type="EMBL" id="JAOUSF010000003">
    <property type="protein sequence ID" value="MCU9614195.1"/>
    <property type="molecule type" value="Genomic_DNA"/>
</dbReference>
<reference evidence="12" key="1">
    <citation type="submission" date="2022-10" db="EMBL/GenBank/DDBJ databases">
        <title>Description of Fervidibacillus gen. nov. in the family Fervidibacillaceae fam. nov. with two species, Fervidibacillus albus sp. nov., and Fervidibacillus halotolerans sp. nov., isolated from tidal flat sediments.</title>
        <authorList>
            <person name="Kwon K.K."/>
            <person name="Yang S.-H."/>
        </authorList>
    </citation>
    <scope>NUCLEOTIDE SEQUENCE</scope>
    <source>
        <strain evidence="12">JCM 19140</strain>
    </source>
</reference>
<keyword evidence="8" id="KW-0239">DNA-directed DNA polymerase</keyword>
<comment type="similarity">
    <text evidence="2">Belongs to the DNA polymerase type-C family. DnaE subfamily.</text>
</comment>
<evidence type="ECO:0000313" key="13">
    <source>
        <dbReference type="Proteomes" id="UP001209318"/>
    </source>
</evidence>
<dbReference type="GO" id="GO:0003887">
    <property type="term" value="F:DNA-directed DNA polymerase activity"/>
    <property type="evidence" value="ECO:0007669"/>
    <property type="project" value="UniProtKB-KW"/>
</dbReference>
<dbReference type="Pfam" id="PF01336">
    <property type="entry name" value="tRNA_anti-codon"/>
    <property type="match status" value="1"/>
</dbReference>
<evidence type="ECO:0000256" key="9">
    <source>
        <dbReference type="ARBA" id="ARBA00025611"/>
    </source>
</evidence>
<dbReference type="GO" id="GO:0005737">
    <property type="term" value="C:cytoplasm"/>
    <property type="evidence" value="ECO:0007669"/>
    <property type="project" value="UniProtKB-SubCell"/>
</dbReference>
<dbReference type="Pfam" id="PF14579">
    <property type="entry name" value="HHH_6"/>
    <property type="match status" value="1"/>
</dbReference>
<organism evidence="12 13">
    <name type="scientific">Perspicuibacillus lycopersici</name>
    <dbReference type="NCBI Taxonomy" id="1325689"/>
    <lineage>
        <taxon>Bacteria</taxon>
        <taxon>Bacillati</taxon>
        <taxon>Bacillota</taxon>
        <taxon>Bacilli</taxon>
        <taxon>Bacillales</taxon>
        <taxon>Bacillaceae</taxon>
        <taxon>Perspicuibacillus</taxon>
    </lineage>
</organism>
<dbReference type="Proteomes" id="UP001209318">
    <property type="component" value="Unassembled WGS sequence"/>
</dbReference>
<protein>
    <recommendedName>
        <fullName evidence="4">DNA polymerase III subunit alpha</fullName>
        <ecNumber evidence="3">2.7.7.7</ecNumber>
    </recommendedName>
</protein>
<comment type="caution">
    <text evidence="12">The sequence shown here is derived from an EMBL/GenBank/DDBJ whole genome shotgun (WGS) entry which is preliminary data.</text>
</comment>
<dbReference type="PANTHER" id="PTHR32294:SF0">
    <property type="entry name" value="DNA POLYMERASE III SUBUNIT ALPHA"/>
    <property type="match status" value="1"/>
</dbReference>
<dbReference type="RefSeq" id="WP_263073435.1">
    <property type="nucleotide sequence ID" value="NZ_JAOUSF010000003.1"/>
</dbReference>
<dbReference type="Pfam" id="PF07733">
    <property type="entry name" value="DNA_pol3_alpha"/>
    <property type="match status" value="1"/>
</dbReference>
<dbReference type="AlphaFoldDB" id="A0AAE3IT97"/>
<dbReference type="Gene3D" id="3.20.20.140">
    <property type="entry name" value="Metal-dependent hydrolases"/>
    <property type="match status" value="1"/>
</dbReference>
<dbReference type="InterPro" id="IPR029460">
    <property type="entry name" value="DNAPol_HHH"/>
</dbReference>